<protein>
    <submittedName>
        <fullName evidence="1">Uncharacterized protein</fullName>
    </submittedName>
</protein>
<evidence type="ECO:0000313" key="2">
    <source>
        <dbReference type="Proteomes" id="UP000000512"/>
    </source>
</evidence>
<sequence>MMRWMTNGLVSPKNIRRNNPRFRFNYADYCFAVQKTKAQIREINTKPQIYRVLSSHLSYHRLSRKSFCFISIFDRLLHGSVPQ</sequence>
<name>D1GF53_9VIRU</name>
<proteinExistence type="predicted"/>
<accession>D1GF53</accession>
<dbReference type="RefSeq" id="YP_003331485.1">
    <property type="nucleotide sequence ID" value="NC_013588.1"/>
</dbReference>
<keyword evidence="2" id="KW-1185">Reference proteome</keyword>
<reference evidence="1 2" key="1">
    <citation type="journal article" date="2009" name="Environ. Microbiol.">
        <title>Four newly isolated fuselloviruses from extreme geothermal environments reveal unusual morphologies and a possible interviral recombination mechanism.</title>
        <authorList>
            <person name="Redder P."/>
            <person name="Peng X."/>
            <person name="Brugger K."/>
            <person name="Shah S.A."/>
            <person name="Roesch F."/>
            <person name="Greve B."/>
            <person name="She Q."/>
            <person name="Schleper C."/>
            <person name="Forterre P."/>
            <person name="Garrett R.A."/>
            <person name="Prangishvili D."/>
        </authorList>
    </citation>
    <scope>NUCLEOTIDE SEQUENCE [LARGE SCALE GENOMIC DNA]</scope>
</reference>
<organism evidence="1 2">
    <name type="scientific">Sulfolobus spindle-shaped virus 7</name>
    <dbReference type="NCBI Taxonomy" id="693628"/>
    <lineage>
        <taxon>Viruses</taxon>
        <taxon>Viruses incertae sedis</taxon>
        <taxon>Fuselloviridae</taxon>
        <taxon>Alphafusellovirus</taxon>
        <taxon>Alphafusellovirus hengillense</taxon>
    </lineage>
</organism>
<dbReference type="EMBL" id="FJ870916">
    <property type="protein sequence ID" value="ACZ35758.1"/>
    <property type="molecule type" value="Genomic_DNA"/>
</dbReference>
<dbReference type="Proteomes" id="UP000000512">
    <property type="component" value="Segment"/>
</dbReference>
<dbReference type="GeneID" id="8676842"/>
<dbReference type="KEGG" id="vg:8676842"/>
<evidence type="ECO:0000313" key="1">
    <source>
        <dbReference type="EMBL" id="ACZ35758.1"/>
    </source>
</evidence>